<dbReference type="InterPro" id="IPR039458">
    <property type="entry name" value="FimA-like"/>
</dbReference>
<proteinExistence type="inferred from homology"/>
<comment type="subcellular location">
    <subcellularLocation>
        <location evidence="1">Fimbrium</location>
    </subcellularLocation>
</comment>
<dbReference type="AlphaFoldDB" id="A0A1X1EHZ1"/>
<dbReference type="PANTHER" id="PTHR33420">
    <property type="entry name" value="FIMBRIAL SUBUNIT ELFA-RELATED"/>
    <property type="match status" value="1"/>
</dbReference>
<evidence type="ECO:0000313" key="6">
    <source>
        <dbReference type="EMBL" id="AUX91657.1"/>
    </source>
</evidence>
<dbReference type="Proteomes" id="UP000238365">
    <property type="component" value="Chromosome"/>
</dbReference>
<dbReference type="PANTHER" id="PTHR33420:SF3">
    <property type="entry name" value="FIMBRIAL SUBUNIT ELFA"/>
    <property type="match status" value="1"/>
</dbReference>
<dbReference type="InterPro" id="IPR036937">
    <property type="entry name" value="Adhesion_dom_fimbrial_sf"/>
</dbReference>
<feature type="chain" id="PRO_5012507301" evidence="5">
    <location>
        <begin position="24"/>
        <end position="178"/>
    </location>
</feature>
<dbReference type="SUPFAM" id="SSF49401">
    <property type="entry name" value="Bacterial adhesins"/>
    <property type="match status" value="1"/>
</dbReference>
<dbReference type="EMBL" id="CP026377">
    <property type="protein sequence ID" value="AUX91657.1"/>
    <property type="molecule type" value="Genomic_DNA"/>
</dbReference>
<evidence type="ECO:0000256" key="1">
    <source>
        <dbReference type="ARBA" id="ARBA00004561"/>
    </source>
</evidence>
<dbReference type="OrthoDB" id="6466381at2"/>
<name>A0A1X1EHZ1_9GAMM</name>
<dbReference type="InterPro" id="IPR008966">
    <property type="entry name" value="Adhesion_dom_sf"/>
</dbReference>
<evidence type="ECO:0000256" key="5">
    <source>
        <dbReference type="SAM" id="SignalP"/>
    </source>
</evidence>
<keyword evidence="7" id="KW-1185">Reference proteome</keyword>
<dbReference type="GO" id="GO:0043709">
    <property type="term" value="P:cell adhesion involved in single-species biofilm formation"/>
    <property type="evidence" value="ECO:0007669"/>
    <property type="project" value="TreeGrafter"/>
</dbReference>
<dbReference type="InterPro" id="IPR050263">
    <property type="entry name" value="Bact_Fimbrial_Adh_Pro"/>
</dbReference>
<accession>A0A1X1EHZ1</accession>
<dbReference type="Gene3D" id="2.60.40.1090">
    <property type="entry name" value="Fimbrial-type adhesion domain"/>
    <property type="match status" value="1"/>
</dbReference>
<organism evidence="6 7">
    <name type="scientific">Mixta gaviniae</name>
    <dbReference type="NCBI Taxonomy" id="665914"/>
    <lineage>
        <taxon>Bacteria</taxon>
        <taxon>Pseudomonadati</taxon>
        <taxon>Pseudomonadota</taxon>
        <taxon>Gammaproteobacteria</taxon>
        <taxon>Enterobacterales</taxon>
        <taxon>Erwiniaceae</taxon>
        <taxon>Mixta</taxon>
    </lineage>
</organism>
<evidence type="ECO:0000313" key="7">
    <source>
        <dbReference type="Proteomes" id="UP000238365"/>
    </source>
</evidence>
<keyword evidence="3 5" id="KW-0732">Signal</keyword>
<dbReference type="RefSeq" id="WP_104955602.1">
    <property type="nucleotide sequence ID" value="NZ_CP026377.1"/>
</dbReference>
<evidence type="ECO:0000256" key="4">
    <source>
        <dbReference type="ARBA" id="ARBA00023263"/>
    </source>
</evidence>
<keyword evidence="4" id="KW-0281">Fimbrium</keyword>
<reference evidence="6 7" key="1">
    <citation type="submission" date="2018-01" db="EMBL/GenBank/DDBJ databases">
        <title>Complete and assembled Genome of Pantoea gaviniae DSM22758T.</title>
        <authorList>
            <person name="Stevens M.J.A."/>
            <person name="Zurfluh K."/>
            <person name="Stephan R."/>
        </authorList>
    </citation>
    <scope>NUCLEOTIDE SEQUENCE [LARGE SCALE GENOMIC DNA]</scope>
    <source>
        <strain evidence="6 7">DSM 22758</strain>
    </source>
</reference>
<gene>
    <name evidence="6" type="ORF">C2E15_00145</name>
</gene>
<sequence length="178" mass="18084">MKKCLLGTVVALAVSSVTMPAGASVGTITINGKLTQSTCTVKIDGGSADAVVTLPTLPTSDLAKDGDTAGTTAFTMNLTNCKPATGSVRAYFEHGTAVDAATGRLNNTNAAGAKNVQVELLDAKMNALHIGNTSQRANAAGELQDGAVNLVYQARYHATGASTAGELATSVTYSIDYE</sequence>
<evidence type="ECO:0000256" key="3">
    <source>
        <dbReference type="ARBA" id="ARBA00022729"/>
    </source>
</evidence>
<protein>
    <submittedName>
        <fullName evidence="6">Type 1 fimbrial protein</fullName>
    </submittedName>
</protein>
<dbReference type="KEGG" id="pgz:C2E15_00145"/>
<dbReference type="GO" id="GO:0009289">
    <property type="term" value="C:pilus"/>
    <property type="evidence" value="ECO:0007669"/>
    <property type="project" value="UniProtKB-SubCell"/>
</dbReference>
<evidence type="ECO:0000256" key="2">
    <source>
        <dbReference type="ARBA" id="ARBA00006671"/>
    </source>
</evidence>
<comment type="similarity">
    <text evidence="2">Belongs to the fimbrial protein family.</text>
</comment>
<feature type="signal peptide" evidence="5">
    <location>
        <begin position="1"/>
        <end position="23"/>
    </location>
</feature>
<dbReference type="Pfam" id="PF16970">
    <property type="entry name" value="FimA"/>
    <property type="match status" value="1"/>
</dbReference>